<evidence type="ECO:0000313" key="3">
    <source>
        <dbReference type="EMBL" id="GFP35259.1"/>
    </source>
</evidence>
<name>A0A6V8PRJ9_9ACTN</name>
<dbReference type="PROSITE" id="PS51898">
    <property type="entry name" value="TYR_RECOMBINASE"/>
    <property type="match status" value="1"/>
</dbReference>
<accession>A0A6V8PRJ9</accession>
<dbReference type="InterPro" id="IPR013762">
    <property type="entry name" value="Integrase-like_cat_sf"/>
</dbReference>
<evidence type="ECO:0000259" key="2">
    <source>
        <dbReference type="PROSITE" id="PS51898"/>
    </source>
</evidence>
<evidence type="ECO:0000256" key="1">
    <source>
        <dbReference type="ARBA" id="ARBA00023172"/>
    </source>
</evidence>
<dbReference type="Proteomes" id="UP000576480">
    <property type="component" value="Unassembled WGS sequence"/>
</dbReference>
<dbReference type="CDD" id="cd00397">
    <property type="entry name" value="DNA_BRE_C"/>
    <property type="match status" value="1"/>
</dbReference>
<dbReference type="AlphaFoldDB" id="A0A6V8PRJ9"/>
<protein>
    <submittedName>
        <fullName evidence="3">Integrase/recombinase XerD</fullName>
    </submittedName>
</protein>
<organism evidence="3 4">
    <name type="scientific">Candidatus Hakubella thermalkaliphila</name>
    <dbReference type="NCBI Taxonomy" id="2754717"/>
    <lineage>
        <taxon>Bacteria</taxon>
        <taxon>Bacillati</taxon>
        <taxon>Actinomycetota</taxon>
        <taxon>Actinomycetota incertae sedis</taxon>
        <taxon>Candidatus Hakubellales</taxon>
        <taxon>Candidatus Hakubellaceae</taxon>
        <taxon>Candidatus Hakubella</taxon>
    </lineage>
</organism>
<proteinExistence type="predicted"/>
<dbReference type="Pfam" id="PF00589">
    <property type="entry name" value="Phage_integrase"/>
    <property type="match status" value="1"/>
</dbReference>
<keyword evidence="1" id="KW-0233">DNA recombination</keyword>
<dbReference type="GO" id="GO:0003677">
    <property type="term" value="F:DNA binding"/>
    <property type="evidence" value="ECO:0007669"/>
    <property type="project" value="InterPro"/>
</dbReference>
<gene>
    <name evidence="3" type="ORF">HKBW3S43_01051</name>
</gene>
<dbReference type="EMBL" id="BLSB01000072">
    <property type="protein sequence ID" value="GFP35259.1"/>
    <property type="molecule type" value="Genomic_DNA"/>
</dbReference>
<dbReference type="InterPro" id="IPR002104">
    <property type="entry name" value="Integrase_catalytic"/>
</dbReference>
<reference evidence="3 4" key="1">
    <citation type="journal article" date="2020" name="Front. Microbiol.">
        <title>Single-cell genomics of novel Actinobacteria with the Wood-Ljungdahl pathway discovered in a serpentinizing system.</title>
        <authorList>
            <person name="Merino N."/>
            <person name="Kawai M."/>
            <person name="Boyd E.S."/>
            <person name="Colman D.R."/>
            <person name="McGlynn S.E."/>
            <person name="Nealson K.H."/>
            <person name="Kurokawa K."/>
            <person name="Hongoh Y."/>
        </authorList>
    </citation>
    <scope>NUCLEOTIDE SEQUENCE [LARGE SCALE GENOMIC DNA]</scope>
    <source>
        <strain evidence="3 4">S43</strain>
    </source>
</reference>
<sequence>LFFVDRQGEELSQNAIRQMLRRYGEKAHLKGVRVSPHTFRHTFAKLWILNGGDPFSLQKILGHTTMEMVRNYVNLASGDLQSQHRKFSPLDRMRWEK</sequence>
<feature type="non-terminal residue" evidence="3">
    <location>
        <position position="1"/>
    </location>
</feature>
<dbReference type="Gene3D" id="1.10.443.10">
    <property type="entry name" value="Intergrase catalytic core"/>
    <property type="match status" value="1"/>
</dbReference>
<feature type="domain" description="Tyr recombinase" evidence="2">
    <location>
        <begin position="1"/>
        <end position="85"/>
    </location>
</feature>
<evidence type="ECO:0000313" key="4">
    <source>
        <dbReference type="Proteomes" id="UP000576480"/>
    </source>
</evidence>
<dbReference type="RefSeq" id="WP_176229895.1">
    <property type="nucleotide sequence ID" value="NZ_BLSB01000072.1"/>
</dbReference>
<dbReference type="SUPFAM" id="SSF56349">
    <property type="entry name" value="DNA breaking-rejoining enzymes"/>
    <property type="match status" value="1"/>
</dbReference>
<dbReference type="InterPro" id="IPR011010">
    <property type="entry name" value="DNA_brk_join_enz"/>
</dbReference>
<comment type="caution">
    <text evidence="3">The sequence shown here is derived from an EMBL/GenBank/DDBJ whole genome shotgun (WGS) entry which is preliminary data.</text>
</comment>
<dbReference type="GO" id="GO:0006310">
    <property type="term" value="P:DNA recombination"/>
    <property type="evidence" value="ECO:0007669"/>
    <property type="project" value="UniProtKB-KW"/>
</dbReference>
<dbReference type="GO" id="GO:0015074">
    <property type="term" value="P:DNA integration"/>
    <property type="evidence" value="ECO:0007669"/>
    <property type="project" value="InterPro"/>
</dbReference>